<organism evidence="3 4">
    <name type="scientific">Sorangium cellulosum (strain So ce56)</name>
    <name type="common">Polyangium cellulosum (strain So ce56)</name>
    <dbReference type="NCBI Taxonomy" id="448385"/>
    <lineage>
        <taxon>Bacteria</taxon>
        <taxon>Pseudomonadati</taxon>
        <taxon>Myxococcota</taxon>
        <taxon>Polyangia</taxon>
        <taxon>Polyangiales</taxon>
        <taxon>Polyangiaceae</taxon>
        <taxon>Sorangium</taxon>
    </lineage>
</organism>
<gene>
    <name evidence="3" type="primary">mxcI</name>
    <name evidence="3" type="ordered locus">sce3885</name>
</gene>
<dbReference type="RefSeq" id="WP_012236515.1">
    <property type="nucleotide sequence ID" value="NC_010162.1"/>
</dbReference>
<evidence type="ECO:0008006" key="5">
    <source>
        <dbReference type="Google" id="ProtNLM"/>
    </source>
</evidence>
<feature type="compositionally biased region" description="Gly residues" evidence="1">
    <location>
        <begin position="36"/>
        <end position="54"/>
    </location>
</feature>
<name>A9EPR4_SORC5</name>
<feature type="chain" id="PRO_5002734755" description="Secreted protein" evidence="2">
    <location>
        <begin position="22"/>
        <end position="430"/>
    </location>
</feature>
<evidence type="ECO:0000313" key="4">
    <source>
        <dbReference type="Proteomes" id="UP000002139"/>
    </source>
</evidence>
<proteinExistence type="predicted"/>
<reference evidence="3 4" key="1">
    <citation type="journal article" date="2007" name="Nat. Biotechnol.">
        <title>Complete genome sequence of the myxobacterium Sorangium cellulosum.</title>
        <authorList>
            <person name="Schneiker S."/>
            <person name="Perlova O."/>
            <person name="Kaiser O."/>
            <person name="Gerth K."/>
            <person name="Alici A."/>
            <person name="Altmeyer M.O."/>
            <person name="Bartels D."/>
            <person name="Bekel T."/>
            <person name="Beyer S."/>
            <person name="Bode E."/>
            <person name="Bode H.B."/>
            <person name="Bolten C.J."/>
            <person name="Choudhuri J.V."/>
            <person name="Doss S."/>
            <person name="Elnakady Y.A."/>
            <person name="Frank B."/>
            <person name="Gaigalat L."/>
            <person name="Goesmann A."/>
            <person name="Groeger C."/>
            <person name="Gross F."/>
            <person name="Jelsbak L."/>
            <person name="Jelsbak L."/>
            <person name="Kalinowski J."/>
            <person name="Kegler C."/>
            <person name="Knauber T."/>
            <person name="Konietzny S."/>
            <person name="Kopp M."/>
            <person name="Krause L."/>
            <person name="Krug D."/>
            <person name="Linke B."/>
            <person name="Mahmud T."/>
            <person name="Martinez-Arias R."/>
            <person name="McHardy A.C."/>
            <person name="Merai M."/>
            <person name="Meyer F."/>
            <person name="Mormann S."/>
            <person name="Munoz-Dorado J."/>
            <person name="Perez J."/>
            <person name="Pradella S."/>
            <person name="Rachid S."/>
            <person name="Raddatz G."/>
            <person name="Rosenau F."/>
            <person name="Rueckert C."/>
            <person name="Sasse F."/>
            <person name="Scharfe M."/>
            <person name="Schuster S.C."/>
            <person name="Suen G."/>
            <person name="Treuner-Lange A."/>
            <person name="Velicer G.J."/>
            <person name="Vorholter F.-J."/>
            <person name="Weissman K.J."/>
            <person name="Welch R.D."/>
            <person name="Wenzel S.C."/>
            <person name="Whitworth D.E."/>
            <person name="Wilhelm S."/>
            <person name="Wittmann C."/>
            <person name="Bloecker H."/>
            <person name="Puehler A."/>
            <person name="Mueller R."/>
        </authorList>
    </citation>
    <scope>NUCLEOTIDE SEQUENCE [LARGE SCALE GENOMIC DNA]</scope>
    <source>
        <strain evidence="4">So ce56</strain>
    </source>
</reference>
<sequence length="430" mass="44111">MLFRARYASALLLTLLLPCFAACGDDTSDGTSSGATSGGTGGAGGAGGATSGAGGTPDAGPAYALTVQVFGPDGGDTQSYVIVTDDIDSDEALSLDDAIEVQGRALGVGLDGGGAVFVASDAAATVTRYDLQEDGSLEEGDTVSFQGKGLAKLGEYGTQFHFVSATKAYFFDGPTAQVVVWNPQEMTVTGDIPLEDLVIQDATLTYSSSSPLVQGGDVITFGGWRIGPEVPSVAAVVVVDSATDEATVVTDERCGYVRDGVEGPDGMIYVATEAYGAAVHRLNPDNAAAPCMLRFDPETRQFDPEFHVELSTLFEGDTAGSLFGGPDGKAFLRVLDESLFAIADDTHPRVLASAAAWRWASVTLGDTPTATVLDAAPGGGSVLSVALGDRTFLLEFEGQESTTLREIGEDGPGEAGVSAPGLTFSVAKIR</sequence>
<dbReference type="AlphaFoldDB" id="A9EPR4"/>
<evidence type="ECO:0000313" key="3">
    <source>
        <dbReference type="EMBL" id="CAN94045.1"/>
    </source>
</evidence>
<evidence type="ECO:0000256" key="1">
    <source>
        <dbReference type="SAM" id="MobiDB-lite"/>
    </source>
</evidence>
<dbReference type="HOGENOM" id="CLU_672366_0_0_7"/>
<dbReference type="BioCyc" id="SCEL448385:SCE_RS19920-MONOMER"/>
<protein>
    <recommendedName>
        <fullName evidence="5">Secreted protein</fullName>
    </recommendedName>
</protein>
<dbReference type="STRING" id="448385.sce3885"/>
<feature type="signal peptide" evidence="2">
    <location>
        <begin position="1"/>
        <end position="21"/>
    </location>
</feature>
<feature type="region of interest" description="Disordered" evidence="1">
    <location>
        <begin position="30"/>
        <end position="54"/>
    </location>
</feature>
<dbReference type="KEGG" id="scl:sce3885"/>
<dbReference type="EMBL" id="AM746676">
    <property type="protein sequence ID" value="CAN94045.1"/>
    <property type="molecule type" value="Genomic_DNA"/>
</dbReference>
<keyword evidence="4" id="KW-1185">Reference proteome</keyword>
<dbReference type="Proteomes" id="UP000002139">
    <property type="component" value="Chromosome"/>
</dbReference>
<dbReference type="OrthoDB" id="5379593at2"/>
<evidence type="ECO:0000256" key="2">
    <source>
        <dbReference type="SAM" id="SignalP"/>
    </source>
</evidence>
<dbReference type="eggNOG" id="COG3391">
    <property type="taxonomic scope" value="Bacteria"/>
</dbReference>
<keyword evidence="2" id="KW-0732">Signal</keyword>
<dbReference type="SUPFAM" id="SSF63829">
    <property type="entry name" value="Calcium-dependent phosphotriesterase"/>
    <property type="match status" value="1"/>
</dbReference>
<accession>A9EPR4</accession>